<gene>
    <name evidence="2" type="ORF">O3P69_015831</name>
</gene>
<dbReference type="Proteomes" id="UP001487740">
    <property type="component" value="Unassembled WGS sequence"/>
</dbReference>
<keyword evidence="3" id="KW-1185">Reference proteome</keyword>
<comment type="caution">
    <text evidence="2">The sequence shown here is derived from an EMBL/GenBank/DDBJ whole genome shotgun (WGS) entry which is preliminary data.</text>
</comment>
<evidence type="ECO:0000256" key="1">
    <source>
        <dbReference type="SAM" id="MobiDB-lite"/>
    </source>
</evidence>
<feature type="region of interest" description="Disordered" evidence="1">
    <location>
        <begin position="1"/>
        <end position="59"/>
    </location>
</feature>
<dbReference type="EMBL" id="JARAKH010000036">
    <property type="protein sequence ID" value="KAK8383634.1"/>
    <property type="molecule type" value="Genomic_DNA"/>
</dbReference>
<proteinExistence type="predicted"/>
<evidence type="ECO:0000313" key="3">
    <source>
        <dbReference type="Proteomes" id="UP001487740"/>
    </source>
</evidence>
<protein>
    <submittedName>
        <fullName evidence="2">Uncharacterized protein</fullName>
    </submittedName>
</protein>
<organism evidence="2 3">
    <name type="scientific">Scylla paramamosain</name>
    <name type="common">Mud crab</name>
    <dbReference type="NCBI Taxonomy" id="85552"/>
    <lineage>
        <taxon>Eukaryota</taxon>
        <taxon>Metazoa</taxon>
        <taxon>Ecdysozoa</taxon>
        <taxon>Arthropoda</taxon>
        <taxon>Crustacea</taxon>
        <taxon>Multicrustacea</taxon>
        <taxon>Malacostraca</taxon>
        <taxon>Eumalacostraca</taxon>
        <taxon>Eucarida</taxon>
        <taxon>Decapoda</taxon>
        <taxon>Pleocyemata</taxon>
        <taxon>Brachyura</taxon>
        <taxon>Eubrachyura</taxon>
        <taxon>Portunoidea</taxon>
        <taxon>Portunidae</taxon>
        <taxon>Portuninae</taxon>
        <taxon>Scylla</taxon>
    </lineage>
</organism>
<reference evidence="2 3" key="1">
    <citation type="submission" date="2023-03" db="EMBL/GenBank/DDBJ databases">
        <title>High-quality genome of Scylla paramamosain provides insights in environmental adaptation.</title>
        <authorList>
            <person name="Zhang L."/>
        </authorList>
    </citation>
    <scope>NUCLEOTIDE SEQUENCE [LARGE SCALE GENOMIC DNA]</scope>
    <source>
        <strain evidence="2">LZ_2023a</strain>
        <tissue evidence="2">Muscle</tissue>
    </source>
</reference>
<name>A0AAW0T8Q5_SCYPA</name>
<feature type="compositionally biased region" description="Pro residues" evidence="1">
    <location>
        <begin position="37"/>
        <end position="57"/>
    </location>
</feature>
<feature type="compositionally biased region" description="Pro residues" evidence="1">
    <location>
        <begin position="1"/>
        <end position="20"/>
    </location>
</feature>
<accession>A0AAW0T8Q5</accession>
<evidence type="ECO:0000313" key="2">
    <source>
        <dbReference type="EMBL" id="KAK8383634.1"/>
    </source>
</evidence>
<feature type="region of interest" description="Disordered" evidence="1">
    <location>
        <begin position="85"/>
        <end position="123"/>
    </location>
</feature>
<dbReference type="AlphaFoldDB" id="A0AAW0T8Q5"/>
<sequence>MVIDRPPPSPRAPPRPPPRCPAVRRPASLSTKISDPRPCPPPRSKAPCPPTPWPRSPTLPGVYRRRVVVVVVVVVAPVSVSWVRSESWQAGEAEQRPRPPFAECGLLTPPSSSAQDVTVKGRP</sequence>